<evidence type="ECO:0000313" key="12">
    <source>
        <dbReference type="Proteomes" id="UP000265140"/>
    </source>
</evidence>
<dbReference type="PANTHER" id="PTHR11046">
    <property type="entry name" value="OLIGORIBONUCLEASE, MITOCHONDRIAL"/>
    <property type="match status" value="1"/>
</dbReference>
<evidence type="ECO:0000256" key="8">
    <source>
        <dbReference type="ARBA" id="ARBA00079509"/>
    </source>
</evidence>
<dbReference type="Pfam" id="PF00929">
    <property type="entry name" value="RNase_T"/>
    <property type="match status" value="1"/>
</dbReference>
<dbReference type="OrthoDB" id="270189at2759"/>
<dbReference type="InterPro" id="IPR036397">
    <property type="entry name" value="RNaseH_sf"/>
</dbReference>
<dbReference type="PANTHER" id="PTHR11046:SF0">
    <property type="entry name" value="OLIGORIBONUCLEASE, MITOCHONDRIAL"/>
    <property type="match status" value="1"/>
</dbReference>
<dbReference type="InterPro" id="IPR022894">
    <property type="entry name" value="Oligoribonuclease"/>
</dbReference>
<evidence type="ECO:0000256" key="4">
    <source>
        <dbReference type="ARBA" id="ARBA00022839"/>
    </source>
</evidence>
<dbReference type="CTD" id="393717"/>
<dbReference type="SUPFAM" id="SSF53098">
    <property type="entry name" value="Ribonuclease H-like"/>
    <property type="match status" value="1"/>
</dbReference>
<keyword evidence="12" id="KW-1185">Reference proteome</keyword>
<dbReference type="GeneID" id="105011013"/>
<dbReference type="KEGG" id="els:105011013"/>
<evidence type="ECO:0000256" key="6">
    <source>
        <dbReference type="ARBA" id="ARBA00057450"/>
    </source>
</evidence>
<dbReference type="InterPro" id="IPR012337">
    <property type="entry name" value="RNaseH-like_sf"/>
</dbReference>
<dbReference type="GO" id="GO:0003676">
    <property type="term" value="F:nucleic acid binding"/>
    <property type="evidence" value="ECO:0007669"/>
    <property type="project" value="InterPro"/>
</dbReference>
<feature type="domain" description="Exonuclease" evidence="10">
    <location>
        <begin position="95"/>
        <end position="269"/>
    </location>
</feature>
<dbReference type="InterPro" id="IPR013520">
    <property type="entry name" value="Ribonucl_H"/>
</dbReference>
<dbReference type="RefSeq" id="XP_010869042.2">
    <property type="nucleotide sequence ID" value="XM_010870740.4"/>
</dbReference>
<keyword evidence="3" id="KW-0378">Hydrolase</keyword>
<evidence type="ECO:0000256" key="5">
    <source>
        <dbReference type="ARBA" id="ARBA00046824"/>
    </source>
</evidence>
<dbReference type="GeneTree" id="ENSGT00390000009255"/>
<name>A0A3P8YXH9_ESOLU</name>
<keyword evidence="2" id="KW-0540">Nuclease</keyword>
<comment type="function">
    <text evidence="6">3'-to-5'exoribonuclease that preferentially degrades DNA and RNA oligonucleotides composed of only two nucleotides. Binds and degrades longer oligonucleotides with a lower affinity. Plays dual roles in mitochondria, scavenging nanoRNAs (small RNA oligonucleotides of &lt;5 nucleotides) that are produced by the degradosome and clearing short RNAs that are generated by RNA processing. Essential for correct initiation of mitochondrial transcription, degrading mitochondrial RNA dinucleotides to prevent RNA-primed transcription at non-canonical sites in the mitochondrial genome. Essential for embryonic development.</text>
</comment>
<organism evidence="11 12">
    <name type="scientific">Esox lucius</name>
    <name type="common">Northern pike</name>
    <dbReference type="NCBI Taxonomy" id="8010"/>
    <lineage>
        <taxon>Eukaryota</taxon>
        <taxon>Metazoa</taxon>
        <taxon>Chordata</taxon>
        <taxon>Craniata</taxon>
        <taxon>Vertebrata</taxon>
        <taxon>Euteleostomi</taxon>
        <taxon>Actinopterygii</taxon>
        <taxon>Neopterygii</taxon>
        <taxon>Teleostei</taxon>
        <taxon>Protacanthopterygii</taxon>
        <taxon>Esociformes</taxon>
        <taxon>Esocidae</taxon>
        <taxon>Esox</taxon>
    </lineage>
</organism>
<reference evidence="12" key="1">
    <citation type="journal article" date="2014" name="PLoS ONE">
        <title>The genome and linkage map of the northern pike (Esox lucius): conserved synteny revealed between the salmonid sister group and the Neoteleostei.</title>
        <authorList>
            <person name="Rondeau E.B."/>
            <person name="Minkley D.R."/>
            <person name="Leong J.S."/>
            <person name="Messmer A.M."/>
            <person name="Jantzen J.R."/>
            <person name="von Schalburg K.R."/>
            <person name="Lemon C."/>
            <person name="Bird N.H."/>
            <person name="Koop B.F."/>
        </authorList>
    </citation>
    <scope>NUCLEOTIDE SEQUENCE</scope>
</reference>
<dbReference type="Proteomes" id="UP000265140">
    <property type="component" value="Chromosome 7"/>
</dbReference>
<dbReference type="Gene3D" id="3.30.420.10">
    <property type="entry name" value="Ribonuclease H-like superfamily/Ribonuclease H"/>
    <property type="match status" value="1"/>
</dbReference>
<protein>
    <recommendedName>
        <fullName evidence="7">Oligoribonuclease, mitochondrial</fullName>
    </recommendedName>
    <alternativeName>
        <fullName evidence="8">RNA exonuclease 2 homolog</fullName>
    </alternativeName>
    <alternativeName>
        <fullName evidence="9">Small fragment nuclease</fullName>
    </alternativeName>
</protein>
<dbReference type="AlphaFoldDB" id="A0A3P8YXH9"/>
<evidence type="ECO:0000256" key="2">
    <source>
        <dbReference type="ARBA" id="ARBA00022722"/>
    </source>
</evidence>
<dbReference type="FunCoup" id="A0A3P8YXH9">
    <property type="interactions" value="1693"/>
</dbReference>
<evidence type="ECO:0000313" key="11">
    <source>
        <dbReference type="Ensembl" id="ENSELUP00000020878.2"/>
    </source>
</evidence>
<dbReference type="OMA" id="YMPLVNN"/>
<evidence type="ECO:0000259" key="10">
    <source>
        <dbReference type="SMART" id="SM00479"/>
    </source>
</evidence>
<dbReference type="CDD" id="cd06135">
    <property type="entry name" value="Orn"/>
    <property type="match status" value="1"/>
</dbReference>
<dbReference type="SMART" id="SM00479">
    <property type="entry name" value="EXOIII"/>
    <property type="match status" value="1"/>
</dbReference>
<keyword evidence="4" id="KW-0269">Exonuclease</keyword>
<dbReference type="Bgee" id="ENSELUG00000020072">
    <property type="expression patterns" value="Expressed in testis and 14 other cell types or tissues"/>
</dbReference>
<comment type="subunit">
    <text evidence="5">Homodimer. Homotetramer.</text>
</comment>
<dbReference type="Ensembl" id="ENSELUT00000031593.3">
    <property type="protein sequence ID" value="ENSELUP00000020878.2"/>
    <property type="gene ID" value="ENSELUG00000020072.3"/>
</dbReference>
<reference evidence="11" key="4">
    <citation type="submission" date="2025-09" db="UniProtKB">
        <authorList>
            <consortium name="Ensembl"/>
        </authorList>
    </citation>
    <scope>IDENTIFICATION</scope>
</reference>
<dbReference type="STRING" id="8010.ENSELUP00000020878"/>
<reference evidence="11" key="2">
    <citation type="submission" date="2020-02" db="EMBL/GenBank/DDBJ databases">
        <title>Esox lucius (northern pike) genome, fEsoLuc1, primary haplotype.</title>
        <authorList>
            <person name="Myers G."/>
            <person name="Karagic N."/>
            <person name="Meyer A."/>
            <person name="Pippel M."/>
            <person name="Reichard M."/>
            <person name="Winkler S."/>
            <person name="Tracey A."/>
            <person name="Sims Y."/>
            <person name="Howe K."/>
            <person name="Rhie A."/>
            <person name="Formenti G."/>
            <person name="Durbin R."/>
            <person name="Fedrigo O."/>
            <person name="Jarvis E.D."/>
        </authorList>
    </citation>
    <scope>NUCLEOTIDE SEQUENCE [LARGE SCALE GENOMIC DNA]</scope>
</reference>
<proteinExistence type="inferred from homology"/>
<evidence type="ECO:0000256" key="7">
    <source>
        <dbReference type="ARBA" id="ARBA00068437"/>
    </source>
</evidence>
<dbReference type="GO" id="GO:0000175">
    <property type="term" value="F:3'-5'-RNA exonuclease activity"/>
    <property type="evidence" value="ECO:0007669"/>
    <property type="project" value="InterPro"/>
</dbReference>
<dbReference type="GO" id="GO:0005739">
    <property type="term" value="C:mitochondrion"/>
    <property type="evidence" value="ECO:0007669"/>
    <property type="project" value="TreeGrafter"/>
</dbReference>
<dbReference type="FunFam" id="3.30.420.10:FF:000003">
    <property type="entry name" value="Oligoribonuclease"/>
    <property type="match status" value="1"/>
</dbReference>
<evidence type="ECO:0000256" key="1">
    <source>
        <dbReference type="ARBA" id="ARBA00009921"/>
    </source>
</evidence>
<dbReference type="NCBIfam" id="NF003765">
    <property type="entry name" value="PRK05359.1"/>
    <property type="match status" value="1"/>
</dbReference>
<evidence type="ECO:0000256" key="3">
    <source>
        <dbReference type="ARBA" id="ARBA00022801"/>
    </source>
</evidence>
<dbReference type="InParanoid" id="A0A3P8YXH9"/>
<dbReference type="HAMAP" id="MF_00045">
    <property type="entry name" value="Oligoribonuclease"/>
    <property type="match status" value="1"/>
</dbReference>
<reference evidence="11" key="3">
    <citation type="submission" date="2025-08" db="UniProtKB">
        <authorList>
            <consortium name="Ensembl"/>
        </authorList>
    </citation>
    <scope>IDENTIFICATION</scope>
</reference>
<sequence length="289" mass="33410">MLAFLCTRASAWNSNSKLLCREANFITLRLSSSQRFSSCRKLYLHTSTSRNCAYISVQTKGLTSRLTELNTFLNRISTYSKKMSSSHSDNGMKQRMVWVDLEMTGLDIEKDQIIEMACIITDSELNVLAEGPNLIINTTDELLDGMDDWCKEHHGNSGLTQAVRNSKITLQQAEYEFLSFIRQHTPPGQCPLAGNSVHADKKFLDKYMPQFMHHLHYRIIDVSTIKELCRRWFPEEYKLAPQKKASHRALDDIQESIKELHFYRAHVFKSQAEEKKRKLLQNGDRNKCV</sequence>
<evidence type="ECO:0000256" key="9">
    <source>
        <dbReference type="ARBA" id="ARBA00079573"/>
    </source>
</evidence>
<accession>A0A3P8YXH9</accession>
<comment type="similarity">
    <text evidence="1">Belongs to the oligoribonuclease family.</text>
</comment>